<dbReference type="Pfam" id="PF19466">
    <property type="entry name" value="DUF6003"/>
    <property type="match status" value="1"/>
</dbReference>
<evidence type="ECO:0000313" key="2">
    <source>
        <dbReference type="Proteomes" id="UP000664109"/>
    </source>
</evidence>
<proteinExistence type="predicted"/>
<reference evidence="1 2" key="1">
    <citation type="journal article" date="2016" name="Arch. Microbiol.">
        <title>Streptomyces zhihengii sp. nov., isolated from rhizospheric soil of Psammosilene tunicoides.</title>
        <authorList>
            <person name="Huang M.J."/>
            <person name="Fei J.J."/>
            <person name="Salam N."/>
            <person name="Kim C.J."/>
            <person name="Hozzein W.N."/>
            <person name="Xiao M."/>
            <person name="Huang H.Q."/>
            <person name="Li W.J."/>
        </authorList>
    </citation>
    <scope>NUCLEOTIDE SEQUENCE [LARGE SCALE GENOMIC DNA]</scope>
    <source>
        <strain evidence="1 2">YIM T102</strain>
    </source>
</reference>
<accession>A0ABS2UK90</accession>
<evidence type="ECO:0000313" key="1">
    <source>
        <dbReference type="EMBL" id="MBM9617951.1"/>
    </source>
</evidence>
<keyword evidence="2" id="KW-1185">Reference proteome</keyword>
<dbReference type="InterPro" id="IPR046045">
    <property type="entry name" value="DUF6003"/>
</dbReference>
<comment type="caution">
    <text evidence="1">The sequence shown here is derived from an EMBL/GenBank/DDBJ whole genome shotgun (WGS) entry which is preliminary data.</text>
</comment>
<dbReference type="EMBL" id="JAFEJA010000001">
    <property type="protein sequence ID" value="MBM9617951.1"/>
    <property type="molecule type" value="Genomic_DNA"/>
</dbReference>
<dbReference type="RefSeq" id="WP_205372273.1">
    <property type="nucleotide sequence ID" value="NZ_JAFEJA010000001.1"/>
</dbReference>
<gene>
    <name evidence="1" type="ORF">JE024_04205</name>
</gene>
<protein>
    <submittedName>
        <fullName evidence="1">Uncharacterized protein</fullName>
    </submittedName>
</protein>
<sequence>MTDDAYLFLVDSTAVTLGVQPTGVGDLACMDTPAVRAWLDAQGVDATSPLLRILPPEDTAAVPEDAERLPVPLSEEELARVRGQEAMPAATEIEKELLAYRSLTDGREDLIKRALSAGVPAHRVSQLSGEDLAAVKAAAG</sequence>
<dbReference type="Proteomes" id="UP000664109">
    <property type="component" value="Unassembled WGS sequence"/>
</dbReference>
<name>A0ABS2UK90_9ACTN</name>
<organism evidence="1 2">
    <name type="scientific">Streptomyces zhihengii</name>
    <dbReference type="NCBI Taxonomy" id="1818004"/>
    <lineage>
        <taxon>Bacteria</taxon>
        <taxon>Bacillati</taxon>
        <taxon>Actinomycetota</taxon>
        <taxon>Actinomycetes</taxon>
        <taxon>Kitasatosporales</taxon>
        <taxon>Streptomycetaceae</taxon>
        <taxon>Streptomyces</taxon>
    </lineage>
</organism>